<keyword evidence="3" id="KW-0333">Golgi apparatus</keyword>
<dbReference type="InterPro" id="IPR013809">
    <property type="entry name" value="ENTH"/>
</dbReference>
<dbReference type="Proteomes" id="UP001443914">
    <property type="component" value="Unassembled WGS sequence"/>
</dbReference>
<dbReference type="GO" id="GO:0030125">
    <property type="term" value="C:clathrin vesicle coat"/>
    <property type="evidence" value="ECO:0007669"/>
    <property type="project" value="TreeGrafter"/>
</dbReference>
<name>A0AAW1KX31_SAPOF</name>
<sequence>MSISGSYSNSNMNNISRNSSFFDLKKQASFFIKEKIKTARLVLTDVTPVQLMTEEATNANPWAPNTQTLGLISRAAFEVDDYCRIVDILHTKLSKFDRKNWRAPYNALIVLEYLLTHGPDRVAEEFQTEKSVINDMKVFQHVDEKGFNWGLVVRKKSERILKLLEDGPLLKEERENARKLTREIKGFGSFSAKSTSLLEVTTSTTFGRSHSQFNEHGNEDSFPENGYVKPTVIFLDEEVKVDKSRSMKRFFKENMAPKNGGFHGWSNKVGEENSLLDGSLRDQNNGGMIIDEGEHPFNGTENHSRVSLLAAANED</sequence>
<proteinExistence type="predicted"/>
<evidence type="ECO:0000259" key="5">
    <source>
        <dbReference type="PROSITE" id="PS50942"/>
    </source>
</evidence>
<comment type="caution">
    <text evidence="6">The sequence shown here is derived from an EMBL/GenBank/DDBJ whole genome shotgun (WGS) entry which is preliminary data.</text>
</comment>
<evidence type="ECO:0000313" key="7">
    <source>
        <dbReference type="Proteomes" id="UP001443914"/>
    </source>
</evidence>
<dbReference type="GO" id="GO:0030276">
    <property type="term" value="F:clathrin binding"/>
    <property type="evidence" value="ECO:0007669"/>
    <property type="project" value="TreeGrafter"/>
</dbReference>
<dbReference type="SUPFAM" id="SSF48464">
    <property type="entry name" value="ENTH/VHS domain"/>
    <property type="match status" value="1"/>
</dbReference>
<dbReference type="GO" id="GO:0005768">
    <property type="term" value="C:endosome"/>
    <property type="evidence" value="ECO:0007669"/>
    <property type="project" value="TreeGrafter"/>
</dbReference>
<feature type="domain" description="ENTH" evidence="5">
    <location>
        <begin position="41"/>
        <end position="174"/>
    </location>
</feature>
<comment type="subcellular location">
    <subcellularLocation>
        <location evidence="1">Cytoplasmic vesicle</location>
        <location evidence="1">Clathrin-coated vesicle</location>
    </subcellularLocation>
    <subcellularLocation>
        <location evidence="2">Golgi apparatus</location>
    </subcellularLocation>
</comment>
<evidence type="ECO:0000256" key="1">
    <source>
        <dbReference type="ARBA" id="ARBA00004132"/>
    </source>
</evidence>
<dbReference type="GO" id="GO:0006897">
    <property type="term" value="P:endocytosis"/>
    <property type="evidence" value="ECO:0007669"/>
    <property type="project" value="TreeGrafter"/>
</dbReference>
<evidence type="ECO:0000256" key="4">
    <source>
        <dbReference type="ARBA" id="ARBA00023329"/>
    </source>
</evidence>
<reference evidence="6" key="1">
    <citation type="submission" date="2024-03" db="EMBL/GenBank/DDBJ databases">
        <title>WGS assembly of Saponaria officinalis var. Norfolk2.</title>
        <authorList>
            <person name="Jenkins J."/>
            <person name="Shu S."/>
            <person name="Grimwood J."/>
            <person name="Barry K."/>
            <person name="Goodstein D."/>
            <person name="Schmutz J."/>
            <person name="Leebens-Mack J."/>
            <person name="Osbourn A."/>
        </authorList>
    </citation>
    <scope>NUCLEOTIDE SEQUENCE [LARGE SCALE GENOMIC DNA]</scope>
    <source>
        <strain evidence="6">JIC</strain>
    </source>
</reference>
<dbReference type="EMBL" id="JBDFQZ010000005">
    <property type="protein sequence ID" value="KAK9727246.1"/>
    <property type="molecule type" value="Genomic_DNA"/>
</dbReference>
<protein>
    <recommendedName>
        <fullName evidence="5">ENTH domain-containing protein</fullName>
    </recommendedName>
</protein>
<dbReference type="PANTHER" id="PTHR12276">
    <property type="entry name" value="EPSIN/ENT-RELATED"/>
    <property type="match status" value="1"/>
</dbReference>
<keyword evidence="7" id="KW-1185">Reference proteome</keyword>
<accession>A0AAW1KX31</accession>
<dbReference type="InterPro" id="IPR008942">
    <property type="entry name" value="ENTH_VHS"/>
</dbReference>
<dbReference type="Pfam" id="PF01417">
    <property type="entry name" value="ENTH"/>
    <property type="match status" value="1"/>
</dbReference>
<dbReference type="GO" id="GO:0005886">
    <property type="term" value="C:plasma membrane"/>
    <property type="evidence" value="ECO:0007669"/>
    <property type="project" value="TreeGrafter"/>
</dbReference>
<dbReference type="GO" id="GO:0005543">
    <property type="term" value="F:phospholipid binding"/>
    <property type="evidence" value="ECO:0007669"/>
    <property type="project" value="TreeGrafter"/>
</dbReference>
<gene>
    <name evidence="6" type="ORF">RND81_05G268200</name>
</gene>
<organism evidence="6 7">
    <name type="scientific">Saponaria officinalis</name>
    <name type="common">Common soapwort</name>
    <name type="synonym">Lychnis saponaria</name>
    <dbReference type="NCBI Taxonomy" id="3572"/>
    <lineage>
        <taxon>Eukaryota</taxon>
        <taxon>Viridiplantae</taxon>
        <taxon>Streptophyta</taxon>
        <taxon>Embryophyta</taxon>
        <taxon>Tracheophyta</taxon>
        <taxon>Spermatophyta</taxon>
        <taxon>Magnoliopsida</taxon>
        <taxon>eudicotyledons</taxon>
        <taxon>Gunneridae</taxon>
        <taxon>Pentapetalae</taxon>
        <taxon>Caryophyllales</taxon>
        <taxon>Caryophyllaceae</taxon>
        <taxon>Caryophylleae</taxon>
        <taxon>Saponaria</taxon>
    </lineage>
</organism>
<dbReference type="GO" id="GO:0005794">
    <property type="term" value="C:Golgi apparatus"/>
    <property type="evidence" value="ECO:0007669"/>
    <property type="project" value="UniProtKB-SubCell"/>
</dbReference>
<keyword evidence="4" id="KW-0968">Cytoplasmic vesicle</keyword>
<dbReference type="Gene3D" id="1.25.40.90">
    <property type="match status" value="1"/>
</dbReference>
<evidence type="ECO:0000313" key="6">
    <source>
        <dbReference type="EMBL" id="KAK9727246.1"/>
    </source>
</evidence>
<dbReference type="CDD" id="cd03571">
    <property type="entry name" value="ENTH"/>
    <property type="match status" value="1"/>
</dbReference>
<dbReference type="SMART" id="SM00273">
    <property type="entry name" value="ENTH"/>
    <property type="match status" value="1"/>
</dbReference>
<dbReference type="PROSITE" id="PS50942">
    <property type="entry name" value="ENTH"/>
    <property type="match status" value="1"/>
</dbReference>
<dbReference type="AlphaFoldDB" id="A0AAW1KX31"/>
<dbReference type="PANTHER" id="PTHR12276:SF116">
    <property type="entry name" value="ENTH_VHS FAMILY PROTEIN"/>
    <property type="match status" value="1"/>
</dbReference>
<evidence type="ECO:0000256" key="3">
    <source>
        <dbReference type="ARBA" id="ARBA00023034"/>
    </source>
</evidence>
<evidence type="ECO:0000256" key="2">
    <source>
        <dbReference type="ARBA" id="ARBA00004555"/>
    </source>
</evidence>